<dbReference type="Proteomes" id="UP000015101">
    <property type="component" value="Unassembled WGS sequence"/>
</dbReference>
<sequence>MALLSNINSEVTRKSPPVAIMISSNTILVRFFVSRQILKFEHFQNFALSVKVVWVGLGLNPGSQPHRQQEYQWVAIVTASPLSCDINTLSRLNFCPNEHYNL</sequence>
<dbReference type="HOGENOM" id="CLU_2280424_0_0_1"/>
<reference evidence="3" key="1">
    <citation type="submission" date="2012-12" db="EMBL/GenBank/DDBJ databases">
        <authorList>
            <person name="Hellsten U."/>
            <person name="Grimwood J."/>
            <person name="Chapman J.A."/>
            <person name="Shapiro H."/>
            <person name="Aerts A."/>
            <person name="Otillar R.P."/>
            <person name="Terry A.Y."/>
            <person name="Boore J.L."/>
            <person name="Simakov O."/>
            <person name="Marletaz F."/>
            <person name="Cho S.-J."/>
            <person name="Edsinger-Gonzales E."/>
            <person name="Havlak P."/>
            <person name="Kuo D.-H."/>
            <person name="Larsson T."/>
            <person name="Lv J."/>
            <person name="Arendt D."/>
            <person name="Savage R."/>
            <person name="Osoegawa K."/>
            <person name="de Jong P."/>
            <person name="Lindberg D.R."/>
            <person name="Seaver E.C."/>
            <person name="Weisblat D.A."/>
            <person name="Putnam N.H."/>
            <person name="Grigoriev I.V."/>
            <person name="Rokhsar D.S."/>
        </authorList>
    </citation>
    <scope>NUCLEOTIDE SEQUENCE</scope>
</reference>
<reference evidence="1 3" key="2">
    <citation type="journal article" date="2013" name="Nature">
        <title>Insights into bilaterian evolution from three spiralian genomes.</title>
        <authorList>
            <person name="Simakov O."/>
            <person name="Marletaz F."/>
            <person name="Cho S.J."/>
            <person name="Edsinger-Gonzales E."/>
            <person name="Havlak P."/>
            <person name="Hellsten U."/>
            <person name="Kuo D.H."/>
            <person name="Larsson T."/>
            <person name="Lv J."/>
            <person name="Arendt D."/>
            <person name="Savage R."/>
            <person name="Osoegawa K."/>
            <person name="de Jong P."/>
            <person name="Grimwood J."/>
            <person name="Chapman J.A."/>
            <person name="Shapiro H."/>
            <person name="Aerts A."/>
            <person name="Otillar R.P."/>
            <person name="Terry A.Y."/>
            <person name="Boore J.L."/>
            <person name="Grigoriev I.V."/>
            <person name="Lindberg D.R."/>
            <person name="Seaver E.C."/>
            <person name="Weisblat D.A."/>
            <person name="Putnam N.H."/>
            <person name="Rokhsar D.S."/>
        </authorList>
    </citation>
    <scope>NUCLEOTIDE SEQUENCE</scope>
</reference>
<dbReference type="AlphaFoldDB" id="T1FGD5"/>
<evidence type="ECO:0000313" key="3">
    <source>
        <dbReference type="Proteomes" id="UP000015101"/>
    </source>
</evidence>
<proteinExistence type="predicted"/>
<dbReference type="CTD" id="20207884"/>
<organism evidence="2 3">
    <name type="scientific">Helobdella robusta</name>
    <name type="common">Californian leech</name>
    <dbReference type="NCBI Taxonomy" id="6412"/>
    <lineage>
        <taxon>Eukaryota</taxon>
        <taxon>Metazoa</taxon>
        <taxon>Spiralia</taxon>
        <taxon>Lophotrochozoa</taxon>
        <taxon>Annelida</taxon>
        <taxon>Clitellata</taxon>
        <taxon>Hirudinea</taxon>
        <taxon>Rhynchobdellida</taxon>
        <taxon>Glossiphoniidae</taxon>
        <taxon>Helobdella</taxon>
    </lineage>
</organism>
<dbReference type="RefSeq" id="XP_009028421.1">
    <property type="nucleotide sequence ID" value="XM_009030173.1"/>
</dbReference>
<keyword evidence="3" id="KW-1185">Reference proteome</keyword>
<dbReference type="EMBL" id="KB097605">
    <property type="protein sequence ID" value="ESN93573.1"/>
    <property type="molecule type" value="Genomic_DNA"/>
</dbReference>
<accession>T1FGD5</accession>
<protein>
    <submittedName>
        <fullName evidence="1 2">Uncharacterized protein</fullName>
    </submittedName>
</protein>
<dbReference type="EnsemblMetazoa" id="HelroT180892">
    <property type="protein sequence ID" value="HelroP180892"/>
    <property type="gene ID" value="HelroG180892"/>
</dbReference>
<dbReference type="InParanoid" id="T1FGD5"/>
<gene>
    <name evidence="2" type="primary">20207884</name>
    <name evidence="1" type="ORF">HELRODRAFT_180892</name>
</gene>
<evidence type="ECO:0000313" key="2">
    <source>
        <dbReference type="EnsemblMetazoa" id="HelroP180892"/>
    </source>
</evidence>
<evidence type="ECO:0000313" key="1">
    <source>
        <dbReference type="EMBL" id="ESN93573.1"/>
    </source>
</evidence>
<name>T1FGD5_HELRO</name>
<dbReference type="EMBL" id="AMQM01007398">
    <property type="status" value="NOT_ANNOTATED_CDS"/>
    <property type="molecule type" value="Genomic_DNA"/>
</dbReference>
<dbReference type="GeneID" id="20207884"/>
<dbReference type="KEGG" id="hro:HELRODRAFT_180892"/>
<reference evidence="2" key="3">
    <citation type="submission" date="2015-06" db="UniProtKB">
        <authorList>
            <consortium name="EnsemblMetazoa"/>
        </authorList>
    </citation>
    <scope>IDENTIFICATION</scope>
</reference>